<dbReference type="InterPro" id="IPR000772">
    <property type="entry name" value="Ricin_B_lectin"/>
</dbReference>
<sequence length="220" mass="23565">MGGSYIIQSSNFFILSITPTRQIMSSGMNYNALDSQLFNFTPQSQQDTFTITHISTGSVLEVPGGNVTPGTQLILANPNGMDSQLWIVAKVISFSDYYTIQNVASKTVIWMNFPFIFMNSSTGDPREMWKLLDIPGSNTPNPIVQPPGGTGNTGGPNPIIFPGGGGGVRPALPGLGRPGDVALVKLFPTGNICGNPQCCRTFICAVDYNRNVQPLGYRGV</sequence>
<dbReference type="InterPro" id="IPR035992">
    <property type="entry name" value="Ricin_B-like_lectins"/>
</dbReference>
<dbReference type="Gene3D" id="2.80.10.50">
    <property type="match status" value="1"/>
</dbReference>
<gene>
    <name evidence="2" type="ORF">RRF57_006583</name>
</gene>
<evidence type="ECO:0000313" key="3">
    <source>
        <dbReference type="Proteomes" id="UP001305414"/>
    </source>
</evidence>
<comment type="caution">
    <text evidence="2">The sequence shown here is derived from an EMBL/GenBank/DDBJ whole genome shotgun (WGS) entry which is preliminary data.</text>
</comment>
<dbReference type="Pfam" id="PF14200">
    <property type="entry name" value="RicinB_lectin_2"/>
    <property type="match status" value="1"/>
</dbReference>
<dbReference type="CDD" id="cd00161">
    <property type="entry name" value="beta-trefoil_Ricin-like"/>
    <property type="match status" value="1"/>
</dbReference>
<evidence type="ECO:0000259" key="1">
    <source>
        <dbReference type="Pfam" id="PF14200"/>
    </source>
</evidence>
<dbReference type="AlphaFoldDB" id="A0AAN7UJJ4"/>
<feature type="domain" description="Ricin B lectin" evidence="1">
    <location>
        <begin position="35"/>
        <end position="109"/>
    </location>
</feature>
<accession>A0AAN7UJJ4</accession>
<organism evidence="2 3">
    <name type="scientific">Xylaria bambusicola</name>
    <dbReference type="NCBI Taxonomy" id="326684"/>
    <lineage>
        <taxon>Eukaryota</taxon>
        <taxon>Fungi</taxon>
        <taxon>Dikarya</taxon>
        <taxon>Ascomycota</taxon>
        <taxon>Pezizomycotina</taxon>
        <taxon>Sordariomycetes</taxon>
        <taxon>Xylariomycetidae</taxon>
        <taxon>Xylariales</taxon>
        <taxon>Xylariaceae</taxon>
        <taxon>Xylaria</taxon>
    </lineage>
</organism>
<keyword evidence="3" id="KW-1185">Reference proteome</keyword>
<evidence type="ECO:0000313" key="2">
    <source>
        <dbReference type="EMBL" id="KAK5630868.1"/>
    </source>
</evidence>
<dbReference type="EMBL" id="JAWHQM010000017">
    <property type="protein sequence ID" value="KAK5630868.1"/>
    <property type="molecule type" value="Genomic_DNA"/>
</dbReference>
<dbReference type="SUPFAM" id="SSF50370">
    <property type="entry name" value="Ricin B-like lectins"/>
    <property type="match status" value="1"/>
</dbReference>
<reference evidence="2 3" key="1">
    <citation type="submission" date="2023-10" db="EMBL/GenBank/DDBJ databases">
        <title>Draft genome sequence of Xylaria bambusicola isolate GMP-LS, the root and basal stem rot pathogen of sugarcane in Indonesia.</title>
        <authorList>
            <person name="Selvaraj P."/>
            <person name="Muralishankar V."/>
            <person name="Muruganantham S."/>
            <person name="Sp S."/>
            <person name="Haryani S."/>
            <person name="Lau K.J.X."/>
            <person name="Naqvi N.I."/>
        </authorList>
    </citation>
    <scope>NUCLEOTIDE SEQUENCE [LARGE SCALE GENOMIC DNA]</scope>
    <source>
        <strain evidence="2">GMP-LS</strain>
    </source>
</reference>
<name>A0AAN7UJJ4_9PEZI</name>
<proteinExistence type="predicted"/>
<protein>
    <recommendedName>
        <fullName evidence="1">Ricin B lectin domain-containing protein</fullName>
    </recommendedName>
</protein>
<dbReference type="Proteomes" id="UP001305414">
    <property type="component" value="Unassembled WGS sequence"/>
</dbReference>